<evidence type="ECO:0000259" key="2">
    <source>
        <dbReference type="Pfam" id="PF09314"/>
    </source>
</evidence>
<dbReference type="InterPro" id="IPR001296">
    <property type="entry name" value="Glyco_trans_1"/>
</dbReference>
<evidence type="ECO:0000259" key="1">
    <source>
        <dbReference type="Pfam" id="PF00534"/>
    </source>
</evidence>
<dbReference type="GO" id="GO:0016757">
    <property type="term" value="F:glycosyltransferase activity"/>
    <property type="evidence" value="ECO:0007669"/>
    <property type="project" value="InterPro"/>
</dbReference>
<feature type="domain" description="Glycosyl transferase family 1" evidence="1">
    <location>
        <begin position="198"/>
        <end position="345"/>
    </location>
</feature>
<protein>
    <submittedName>
        <fullName evidence="3">Glycosyltransferase involved in cell wall biosynthesis</fullName>
    </submittedName>
</protein>
<evidence type="ECO:0000313" key="4">
    <source>
        <dbReference type="Proteomes" id="UP000571084"/>
    </source>
</evidence>
<reference evidence="3 4" key="1">
    <citation type="submission" date="2020-08" db="EMBL/GenBank/DDBJ databases">
        <title>Genomic Encyclopedia of Type Strains, Phase IV (KMG-IV): sequencing the most valuable type-strain genomes for metagenomic binning, comparative biology and taxonomic classification.</title>
        <authorList>
            <person name="Goeker M."/>
        </authorList>
    </citation>
    <scope>NUCLEOTIDE SEQUENCE [LARGE SCALE GENOMIC DNA]</scope>
    <source>
        <strain evidence="3 4">DSM 23240</strain>
    </source>
</reference>
<name>A0A840RQ44_9BURK</name>
<dbReference type="AlphaFoldDB" id="A0A840RQ44"/>
<gene>
    <name evidence="3" type="ORF">HNR39_000953</name>
</gene>
<sequence>MSGLVRTLRILGTRGIPAAHGGFETFAEHLALYLVAQGWRVVVYCQEEGAGTKVEDVWHGVERVRIPVAKSGSRCTMIFDWKATAHASRRGDLCLTLGYNTAIFCSLLRLKGVPNLINMDGIEWSRVKWGKLAKIWFWLNDWAGCWLGNHLVADHPQIKTHLESRVAADKITTIPYGADSVTSAPLAPVLALGLESGRFLTVIARAEPENSILEVVQGFSARPRGYQLVVLGNYQQDNPYHQSVLAAASNEVRFVGAIYDKTVVQALRFHSAAYVHGHQVGGTNPSLVEAMGAGNAVIAHDNRFNRWVAGDGAVYFNGATDFGHAMDALVADPAKLADLRRHGQRRFQDAFTWPDVLKQYQHLLERYLPMGDTIPDSDIEENVTAVP</sequence>
<dbReference type="Pfam" id="PF00534">
    <property type="entry name" value="Glycos_transf_1"/>
    <property type="match status" value="1"/>
</dbReference>
<keyword evidence="3" id="KW-0808">Transferase</keyword>
<dbReference type="RefSeq" id="WP_209216721.1">
    <property type="nucleotide sequence ID" value="NZ_JAAOZT010000006.1"/>
</dbReference>
<evidence type="ECO:0000313" key="3">
    <source>
        <dbReference type="EMBL" id="MBB5199126.1"/>
    </source>
</evidence>
<dbReference type="SUPFAM" id="SSF53756">
    <property type="entry name" value="UDP-Glycosyltransferase/glycogen phosphorylase"/>
    <property type="match status" value="1"/>
</dbReference>
<keyword evidence="4" id="KW-1185">Reference proteome</keyword>
<dbReference type="EMBL" id="JACHHQ010000002">
    <property type="protein sequence ID" value="MBB5199126.1"/>
    <property type="molecule type" value="Genomic_DNA"/>
</dbReference>
<dbReference type="InterPro" id="IPR015393">
    <property type="entry name" value="DUF1972"/>
</dbReference>
<comment type="caution">
    <text evidence="3">The sequence shown here is derived from an EMBL/GenBank/DDBJ whole genome shotgun (WGS) entry which is preliminary data.</text>
</comment>
<dbReference type="Proteomes" id="UP000571084">
    <property type="component" value="Unassembled WGS sequence"/>
</dbReference>
<feature type="domain" description="DUF1972" evidence="2">
    <location>
        <begin position="6"/>
        <end position="179"/>
    </location>
</feature>
<dbReference type="Pfam" id="PF09314">
    <property type="entry name" value="DUF1972"/>
    <property type="match status" value="1"/>
</dbReference>
<dbReference type="PANTHER" id="PTHR12526">
    <property type="entry name" value="GLYCOSYLTRANSFERASE"/>
    <property type="match status" value="1"/>
</dbReference>
<dbReference type="Gene3D" id="3.40.50.2000">
    <property type="entry name" value="Glycogen Phosphorylase B"/>
    <property type="match status" value="2"/>
</dbReference>
<organism evidence="3 4">
    <name type="scientific">Glaciimonas immobilis</name>
    <dbReference type="NCBI Taxonomy" id="728004"/>
    <lineage>
        <taxon>Bacteria</taxon>
        <taxon>Pseudomonadati</taxon>
        <taxon>Pseudomonadota</taxon>
        <taxon>Betaproteobacteria</taxon>
        <taxon>Burkholderiales</taxon>
        <taxon>Oxalobacteraceae</taxon>
        <taxon>Glaciimonas</taxon>
    </lineage>
</organism>
<proteinExistence type="predicted"/>
<accession>A0A840RQ44</accession>